<dbReference type="EMBL" id="NDXW01000001">
    <property type="protein sequence ID" value="RDH43346.1"/>
    <property type="molecule type" value="Genomic_DNA"/>
</dbReference>
<proteinExistence type="predicted"/>
<dbReference type="EMBL" id="NDXW01000001">
    <property type="protein sequence ID" value="RDH46679.1"/>
    <property type="molecule type" value="Genomic_DNA"/>
</dbReference>
<dbReference type="EMBL" id="NDXW01000001">
    <property type="protein sequence ID" value="RDH43170.1"/>
    <property type="molecule type" value="Genomic_DNA"/>
</dbReference>
<evidence type="ECO:0000313" key="2">
    <source>
        <dbReference type="EMBL" id="RDH43170.1"/>
    </source>
</evidence>
<reference evidence="5 6" key="1">
    <citation type="submission" date="2017-04" db="EMBL/GenBank/DDBJ databases">
        <title>Draft genome sequence of Zooshikella ganghwensis VG4 isolated from Red Sea sediments.</title>
        <authorList>
            <person name="Rehman Z."/>
            <person name="Alam I."/>
            <person name="Kamau A."/>
            <person name="Bajic V."/>
            <person name="Leiknes T."/>
        </authorList>
    </citation>
    <scope>NUCLEOTIDE SEQUENCE [LARGE SCALE GENOMIC DNA]</scope>
    <source>
        <strain evidence="5 6">VG4</strain>
    </source>
</reference>
<dbReference type="NCBIfam" id="NF033520">
    <property type="entry name" value="transpos_IS982"/>
    <property type="match status" value="1"/>
</dbReference>
<gene>
    <name evidence="2" type="ORF">B9G39_06760</name>
    <name evidence="5" type="ORF">B9G39_07555</name>
    <name evidence="3" type="ORF">B9G39_07800</name>
    <name evidence="4" type="ORF">B9G39_08790</name>
</gene>
<accession>A0A4P9VUQ8</accession>
<dbReference type="EMBL" id="NDXW01000001">
    <property type="protein sequence ID" value="RDH43530.1"/>
    <property type="molecule type" value="Genomic_DNA"/>
</dbReference>
<dbReference type="Proteomes" id="UP000257039">
    <property type="component" value="Unassembled WGS sequence"/>
</dbReference>
<name>A0A4P9VUQ8_9GAMM</name>
<evidence type="ECO:0000313" key="3">
    <source>
        <dbReference type="EMBL" id="RDH43346.1"/>
    </source>
</evidence>
<dbReference type="Pfam" id="PF13612">
    <property type="entry name" value="DDE_Tnp_1_3"/>
    <property type="match status" value="1"/>
</dbReference>
<evidence type="ECO:0000313" key="4">
    <source>
        <dbReference type="EMBL" id="RDH43530.1"/>
    </source>
</evidence>
<protein>
    <submittedName>
        <fullName evidence="5">IS982 family transposase</fullName>
    </submittedName>
</protein>
<comment type="caution">
    <text evidence="5">The sequence shown here is derived from an EMBL/GenBank/DDBJ whole genome shotgun (WGS) entry which is preliminary data.</text>
</comment>
<dbReference type="AlphaFoldDB" id="A0A4P9VUQ8"/>
<evidence type="ECO:0000313" key="5">
    <source>
        <dbReference type="EMBL" id="RDH46679.1"/>
    </source>
</evidence>
<feature type="domain" description="Transposase DDE" evidence="1">
    <location>
        <begin position="109"/>
        <end position="259"/>
    </location>
</feature>
<evidence type="ECO:0000259" key="1">
    <source>
        <dbReference type="Pfam" id="PF13612"/>
    </source>
</evidence>
<dbReference type="RefSeq" id="WP_094786540.1">
    <property type="nucleotide sequence ID" value="NZ_NDXW01000001.1"/>
</dbReference>
<dbReference type="InterPro" id="IPR025668">
    <property type="entry name" value="Tnp_DDE_dom"/>
</dbReference>
<organism evidence="5 6">
    <name type="scientific">Zooshikella ganghwensis</name>
    <dbReference type="NCBI Taxonomy" id="202772"/>
    <lineage>
        <taxon>Bacteria</taxon>
        <taxon>Pseudomonadati</taxon>
        <taxon>Pseudomonadota</taxon>
        <taxon>Gammaproteobacteria</taxon>
        <taxon>Oceanospirillales</taxon>
        <taxon>Zooshikellaceae</taxon>
        <taxon>Zooshikella</taxon>
    </lineage>
</organism>
<sequence length="297" mass="34039">MSVEEFIISVYCWVDDTFNELLKGQRLRKRGTMPSLSDPEVIAMELIGEFFGLDEDTHIWRYFREHWRNYFPGIGSRSQFSKQAANLWAVKQQLQKRVTMALGTITDPLHIVDAFPLPVSHFKRAKSCSRFKGEADYGYCASKSETYYGFKGHLLIDFNGAIAGFTLTPANDSEREAVWELTKLMKSGILLGDKGYLGADFKAELFELKAVQLETPVREKMVDQLPEKWRGQLNRVRRRVETTIGQLVKTFNIQRTKGRTLWSLTNRISRKLLSHSLCVLLNRNEGNAPLQLAQLIG</sequence>
<keyword evidence="6" id="KW-1185">Reference proteome</keyword>
<evidence type="ECO:0000313" key="6">
    <source>
        <dbReference type="Proteomes" id="UP000257039"/>
    </source>
</evidence>